<dbReference type="AlphaFoldDB" id="A0A4D7BB76"/>
<proteinExistence type="inferred from homology"/>
<gene>
    <name evidence="3" type="ORF">E8M01_29585</name>
</gene>
<name>A0A4D7BB76_9HYPH</name>
<protein>
    <submittedName>
        <fullName evidence="3">Enoyl-CoA hydratase</fullName>
    </submittedName>
</protein>
<reference evidence="3 4" key="1">
    <citation type="submission" date="2019-04" db="EMBL/GenBank/DDBJ databases">
        <title>Phreatobacter aquaticus sp. nov.</title>
        <authorList>
            <person name="Choi A."/>
        </authorList>
    </citation>
    <scope>NUCLEOTIDE SEQUENCE [LARGE SCALE GENOMIC DNA]</scope>
    <source>
        <strain evidence="3 4">KCTC 52518</strain>
    </source>
</reference>
<dbReference type="OrthoDB" id="9775794at2"/>
<evidence type="ECO:0000256" key="1">
    <source>
        <dbReference type="ARBA" id="ARBA00005254"/>
    </source>
</evidence>
<sequence>MAGADLGTIQADPDRAQATIGTGIEAFHDIVRCIRRMAQPVIAGVNGAAAGGGLGLALACDFVVAAADASFVPAYTRIGTSPDGGTTWSVAHILGQRRALEWIMLGDPMNAEAALAAGLINRVVPVDGLAAEVDALACRIAAGPAFAFATVKRLVHQAPTVSFEMQLDAERDGFIAAAAMADFREGIAAFFERRPARFGK</sequence>
<dbReference type="Gene3D" id="1.10.12.10">
    <property type="entry name" value="Lyase 2-enoyl-coa Hydratase, Chain A, domain 2"/>
    <property type="match status" value="1"/>
</dbReference>
<dbReference type="InterPro" id="IPR018376">
    <property type="entry name" value="Enoyl-CoA_hyd/isom_CS"/>
</dbReference>
<dbReference type="InterPro" id="IPR029045">
    <property type="entry name" value="ClpP/crotonase-like_dom_sf"/>
</dbReference>
<dbReference type="GO" id="GO:0003824">
    <property type="term" value="F:catalytic activity"/>
    <property type="evidence" value="ECO:0007669"/>
    <property type="project" value="InterPro"/>
</dbReference>
<dbReference type="EMBL" id="CP039690">
    <property type="protein sequence ID" value="QCI68015.1"/>
    <property type="molecule type" value="Genomic_DNA"/>
</dbReference>
<dbReference type="PANTHER" id="PTHR43459">
    <property type="entry name" value="ENOYL-COA HYDRATASE"/>
    <property type="match status" value="1"/>
</dbReference>
<keyword evidence="4" id="KW-1185">Reference proteome</keyword>
<comment type="similarity">
    <text evidence="1 2">Belongs to the enoyl-CoA hydratase/isomerase family.</text>
</comment>
<dbReference type="Pfam" id="PF00378">
    <property type="entry name" value="ECH_1"/>
    <property type="match status" value="1"/>
</dbReference>
<dbReference type="KEGG" id="pstg:E8M01_29585"/>
<evidence type="ECO:0000256" key="2">
    <source>
        <dbReference type="RuleBase" id="RU003707"/>
    </source>
</evidence>
<organism evidence="3 4">
    <name type="scientific">Phreatobacter stygius</name>
    <dbReference type="NCBI Taxonomy" id="1940610"/>
    <lineage>
        <taxon>Bacteria</taxon>
        <taxon>Pseudomonadati</taxon>
        <taxon>Pseudomonadota</taxon>
        <taxon>Alphaproteobacteria</taxon>
        <taxon>Hyphomicrobiales</taxon>
        <taxon>Phreatobacteraceae</taxon>
        <taxon>Phreatobacter</taxon>
    </lineage>
</organism>
<dbReference type="InterPro" id="IPR001753">
    <property type="entry name" value="Enoyl-CoA_hydra/iso"/>
</dbReference>
<accession>A0A4D7BB76</accession>
<evidence type="ECO:0000313" key="3">
    <source>
        <dbReference type="EMBL" id="QCI68015.1"/>
    </source>
</evidence>
<dbReference type="PANTHER" id="PTHR43459:SF1">
    <property type="entry name" value="EG:BACN32G11.4 PROTEIN"/>
    <property type="match status" value="1"/>
</dbReference>
<evidence type="ECO:0000313" key="4">
    <source>
        <dbReference type="Proteomes" id="UP000298781"/>
    </source>
</evidence>
<dbReference type="PROSITE" id="PS00166">
    <property type="entry name" value="ENOYL_COA_HYDRATASE"/>
    <property type="match status" value="1"/>
</dbReference>
<dbReference type="InterPro" id="IPR014748">
    <property type="entry name" value="Enoyl-CoA_hydra_C"/>
</dbReference>
<dbReference type="CDD" id="cd06558">
    <property type="entry name" value="crotonase-like"/>
    <property type="match status" value="1"/>
</dbReference>
<dbReference type="SUPFAM" id="SSF52096">
    <property type="entry name" value="ClpP/crotonase"/>
    <property type="match status" value="1"/>
</dbReference>
<dbReference type="Proteomes" id="UP000298781">
    <property type="component" value="Chromosome"/>
</dbReference>
<dbReference type="Gene3D" id="3.90.226.10">
    <property type="entry name" value="2-enoyl-CoA Hydratase, Chain A, domain 1"/>
    <property type="match status" value="1"/>
</dbReference>